<dbReference type="RefSeq" id="YP_007674408.1">
    <property type="nucleotide sequence ID" value="NC_020851.1"/>
</dbReference>
<keyword evidence="2" id="KW-1185">Reference proteome</keyword>
<organism evidence="1 2">
    <name type="scientific">Synechococcus phage S-SKS1</name>
    <dbReference type="NCBI Taxonomy" id="754042"/>
    <lineage>
        <taxon>Viruses</taxon>
        <taxon>Duplodnaviria</taxon>
        <taxon>Heunggongvirae</taxon>
        <taxon>Uroviricota</taxon>
        <taxon>Caudoviricetes</taxon>
        <taxon>Llyrvirus</taxon>
        <taxon>Llyrvirus SSKS1</taxon>
    </lineage>
</organism>
<dbReference type="Proteomes" id="UP000201252">
    <property type="component" value="Segment"/>
</dbReference>
<gene>
    <name evidence="1" type="ORF">SWZG_00043</name>
</gene>
<name>M4QP98_9CAUD</name>
<evidence type="ECO:0000313" key="1">
    <source>
        <dbReference type="EMBL" id="AGH31556.1"/>
    </source>
</evidence>
<dbReference type="KEGG" id="vg:15010944"/>
<accession>M4QP98</accession>
<dbReference type="OrthoDB" id="38466at10239"/>
<dbReference type="EMBL" id="HQ633071">
    <property type="protein sequence ID" value="AGH31556.1"/>
    <property type="molecule type" value="Genomic_DNA"/>
</dbReference>
<sequence length="223" mass="26550">MKIAICFFGYPRFYDLWKDNFENFYDGCDVDFYAHFWEDPDLDKDELLSEFNFKEVIIEKQKEDFCDIPEQTDLSKITKSVFQTISPIYSLKKVGEIIKKFDDEYDFVIVTRTDAGCICDESIKEYKMDKDELYFSYVKGIEWLNTHLDAKWFCASADKILKICEIYDNLTNYLQSDKIPLCHHRLFFHSLREYREKMNMVCVNPSASNGGWVFLRNKTTSEI</sequence>
<proteinExistence type="predicted"/>
<dbReference type="GeneID" id="15010944"/>
<evidence type="ECO:0000313" key="2">
    <source>
        <dbReference type="Proteomes" id="UP000201252"/>
    </source>
</evidence>
<reference evidence="1 2" key="1">
    <citation type="submission" date="2010-10" db="EMBL/GenBank/DDBJ databases">
        <title>The Genome Sequence of Synechococcus phage S-SKS1.</title>
        <authorList>
            <consortium name="The Broad Institute Genome Sequencing Platform"/>
            <person name="Henn M.R."/>
            <person name="Clokie M."/>
            <person name="Levin J."/>
            <person name="Malboeuf C."/>
            <person name="Casali M."/>
            <person name="Russ C."/>
            <person name="Lennon N."/>
            <person name="Chapman S.B."/>
            <person name="Erlich R."/>
            <person name="Young S.K."/>
            <person name="Yandava C."/>
            <person name="Zeng Q."/>
            <person name="Alvarado L."/>
            <person name="Anderson S."/>
            <person name="Berlin A."/>
            <person name="Chen Z."/>
            <person name="Freedman E."/>
            <person name="Gellesch M."/>
            <person name="Goldberg J."/>
            <person name="Green L."/>
            <person name="Griggs A."/>
            <person name="Gujja S."/>
            <person name="Heilman E.R."/>
            <person name="Heiman D."/>
            <person name="Hollinger A."/>
            <person name="Howarth C."/>
            <person name="Larson L."/>
            <person name="Mehta T."/>
            <person name="Pearson M."/>
            <person name="Roberts A."/>
            <person name="Ryan E."/>
            <person name="Saif S."/>
            <person name="Shea T."/>
            <person name="Shenoy N."/>
            <person name="Sisk P."/>
            <person name="Stolte C."/>
            <person name="Sykes S."/>
            <person name="White J."/>
            <person name="Haas B."/>
            <person name="Nusbaum C."/>
            <person name="Birren B."/>
        </authorList>
    </citation>
    <scope>NUCLEOTIDE SEQUENCE [LARGE SCALE GENOMIC DNA]</scope>
</reference>
<protein>
    <submittedName>
        <fullName evidence="1">Uncharacterized protein</fullName>
    </submittedName>
</protein>